<organism evidence="1 2">
    <name type="scientific">Streptomyces zagrosensis</name>
    <dbReference type="NCBI Taxonomy" id="1042984"/>
    <lineage>
        <taxon>Bacteria</taxon>
        <taxon>Bacillati</taxon>
        <taxon>Actinomycetota</taxon>
        <taxon>Actinomycetes</taxon>
        <taxon>Kitasatosporales</taxon>
        <taxon>Streptomycetaceae</taxon>
        <taxon>Streptomyces</taxon>
    </lineage>
</organism>
<sequence length="72" mass="7708">MIPLPRLAARQYRLRQVVAARQAREGDEIALGELTRTIHGVQSTATGATLVPRDGTVSLALGVHITVGRYGT</sequence>
<accession>A0A7W9UY13</accession>
<evidence type="ECO:0000313" key="2">
    <source>
        <dbReference type="Proteomes" id="UP000588098"/>
    </source>
</evidence>
<dbReference type="AlphaFoldDB" id="A0A7W9UY13"/>
<keyword evidence="2" id="KW-1185">Reference proteome</keyword>
<proteinExistence type="predicted"/>
<protein>
    <submittedName>
        <fullName evidence="1">Uncharacterized protein</fullName>
    </submittedName>
</protein>
<comment type="caution">
    <text evidence="1">The sequence shown here is derived from an EMBL/GenBank/DDBJ whole genome shotgun (WGS) entry which is preliminary data.</text>
</comment>
<dbReference type="Proteomes" id="UP000588098">
    <property type="component" value="Unassembled WGS sequence"/>
</dbReference>
<evidence type="ECO:0000313" key="1">
    <source>
        <dbReference type="EMBL" id="MBB5934319.1"/>
    </source>
</evidence>
<dbReference type="EMBL" id="JACHJL010000002">
    <property type="protein sequence ID" value="MBB5934319.1"/>
    <property type="molecule type" value="Genomic_DNA"/>
</dbReference>
<gene>
    <name evidence="1" type="ORF">FHS42_001345</name>
</gene>
<reference evidence="1 2" key="1">
    <citation type="submission" date="2020-08" db="EMBL/GenBank/DDBJ databases">
        <title>Genomic Encyclopedia of Type Strains, Phase III (KMG-III): the genomes of soil and plant-associated and newly described type strains.</title>
        <authorList>
            <person name="Whitman W."/>
        </authorList>
    </citation>
    <scope>NUCLEOTIDE SEQUENCE [LARGE SCALE GENOMIC DNA]</scope>
    <source>
        <strain evidence="1 2">CECT 8305</strain>
    </source>
</reference>
<dbReference type="RefSeq" id="WP_184569599.1">
    <property type="nucleotide sequence ID" value="NZ_JACHJL010000002.1"/>
</dbReference>
<name>A0A7W9UY13_9ACTN</name>